<feature type="compositionally biased region" description="Basic residues" evidence="7">
    <location>
        <begin position="309"/>
        <end position="318"/>
    </location>
</feature>
<evidence type="ECO:0000313" key="11">
    <source>
        <dbReference type="Proteomes" id="UP000198406"/>
    </source>
</evidence>
<dbReference type="GO" id="GO:0012505">
    <property type="term" value="C:endomembrane system"/>
    <property type="evidence" value="ECO:0007669"/>
    <property type="project" value="UniProtKB-SubCell"/>
</dbReference>
<feature type="transmembrane region" description="Helical" evidence="8">
    <location>
        <begin position="372"/>
        <end position="391"/>
    </location>
</feature>
<evidence type="ECO:0000256" key="4">
    <source>
        <dbReference type="ARBA" id="ARBA00022989"/>
    </source>
</evidence>
<accession>A0A1Z5JCG9</accession>
<evidence type="ECO:0000256" key="5">
    <source>
        <dbReference type="ARBA" id="ARBA00023065"/>
    </source>
</evidence>
<dbReference type="PANTHER" id="PTHR31503">
    <property type="entry name" value="VACUOLAR CALCIUM ION TRANSPORTER"/>
    <property type="match status" value="1"/>
</dbReference>
<dbReference type="Pfam" id="PF01699">
    <property type="entry name" value="Na_Ca_ex"/>
    <property type="match status" value="2"/>
</dbReference>
<evidence type="ECO:0000259" key="9">
    <source>
        <dbReference type="Pfam" id="PF01699"/>
    </source>
</evidence>
<dbReference type="GO" id="GO:0015369">
    <property type="term" value="F:calcium:proton antiporter activity"/>
    <property type="evidence" value="ECO:0007669"/>
    <property type="project" value="TreeGrafter"/>
</dbReference>
<comment type="caution">
    <text evidence="10">The sequence shown here is derived from an EMBL/GenBank/DDBJ whole genome shotgun (WGS) entry which is preliminary data.</text>
</comment>
<keyword evidence="5" id="KW-0406">Ion transport</keyword>
<evidence type="ECO:0000256" key="3">
    <source>
        <dbReference type="ARBA" id="ARBA00022692"/>
    </source>
</evidence>
<feature type="region of interest" description="Disordered" evidence="7">
    <location>
        <begin position="1"/>
        <end position="20"/>
    </location>
</feature>
<feature type="transmembrane region" description="Helical" evidence="8">
    <location>
        <begin position="441"/>
        <end position="468"/>
    </location>
</feature>
<evidence type="ECO:0000256" key="8">
    <source>
        <dbReference type="SAM" id="Phobius"/>
    </source>
</evidence>
<dbReference type="AlphaFoldDB" id="A0A1Z5JCG9"/>
<feature type="transmembrane region" description="Helical" evidence="8">
    <location>
        <begin position="474"/>
        <end position="495"/>
    </location>
</feature>
<dbReference type="Proteomes" id="UP000198406">
    <property type="component" value="Unassembled WGS sequence"/>
</dbReference>
<evidence type="ECO:0000256" key="2">
    <source>
        <dbReference type="ARBA" id="ARBA00022448"/>
    </source>
</evidence>
<reference evidence="10 11" key="1">
    <citation type="journal article" date="2015" name="Plant Cell">
        <title>Oil accumulation by the oleaginous diatom Fistulifera solaris as revealed by the genome and transcriptome.</title>
        <authorList>
            <person name="Tanaka T."/>
            <person name="Maeda Y."/>
            <person name="Veluchamy A."/>
            <person name="Tanaka M."/>
            <person name="Abida H."/>
            <person name="Marechal E."/>
            <person name="Bowler C."/>
            <person name="Muto M."/>
            <person name="Sunaga Y."/>
            <person name="Tanaka M."/>
            <person name="Yoshino T."/>
            <person name="Taniguchi T."/>
            <person name="Fukuda Y."/>
            <person name="Nemoto M."/>
            <person name="Matsumoto M."/>
            <person name="Wong P.S."/>
            <person name="Aburatani S."/>
            <person name="Fujibuchi W."/>
        </authorList>
    </citation>
    <scope>NUCLEOTIDE SEQUENCE [LARGE SCALE GENOMIC DNA]</scope>
    <source>
        <strain evidence="10 11">JPCC DA0580</strain>
    </source>
</reference>
<sequence>MTKHPDEEETLPLTRKNSPRRASSSLLDELRSSTDIVFQSRYNWLLVLGPMAVLGEASGTLNEAACFAFSGLALIPLAERLSFITEQVAEHTNGTIGALLNATFGNAPELLISVAALNSGYYRVVQLAMLGSMFTNMILVFGVACLIGGFRWQVQELRLTSGNVNVLMLMLSTSGLLFPAALVLTGQLDLDVHNRDDRIPSKQEVKFSRVNAAVMLILYLCFLLFQLGTHKDEFDEKPRPKTKFNAFCRRFLRRTNQDVISSNHDSFSQTELRLLRRKSHQSESKLLNGNDLMNIEEDDTSADGDSSVHHRRRQRKMSLGRSIPTADAMLHSSVSSDKMKHALDLDFSSTHHDDEDGNASDDSHAHHSGPLISLRVGIGWLFIITLCVSAITDVLVETIDGFAARMGVSQVFTSMVIVPFFSNVAEQVSAFLFAYRNEMDLCVGVTVGSAIQIATFVLPGSVLIGMMMDRSMTLFFHGYETVSLFFGVMVVGVILQSGTTNWLVGAILVGIYVIFASGIWFHEVEELTVDAETFRVSGG</sequence>
<dbReference type="InParanoid" id="A0A1Z5JCG9"/>
<feature type="transmembrane region" description="Helical" evidence="8">
    <location>
        <begin position="208"/>
        <end position="227"/>
    </location>
</feature>
<dbReference type="InterPro" id="IPR004837">
    <property type="entry name" value="NaCa_Exmemb"/>
</dbReference>
<dbReference type="Gene3D" id="1.20.1420.30">
    <property type="entry name" value="NCX, central ion-binding region"/>
    <property type="match status" value="2"/>
</dbReference>
<proteinExistence type="predicted"/>
<keyword evidence="3 8" id="KW-0812">Transmembrane</keyword>
<keyword evidence="11" id="KW-1185">Reference proteome</keyword>
<feature type="region of interest" description="Disordered" evidence="7">
    <location>
        <begin position="286"/>
        <end position="322"/>
    </location>
</feature>
<dbReference type="GO" id="GO:0006874">
    <property type="term" value="P:intracellular calcium ion homeostasis"/>
    <property type="evidence" value="ECO:0007669"/>
    <property type="project" value="TreeGrafter"/>
</dbReference>
<protein>
    <submittedName>
        <fullName evidence="10">Ca2+:H+ antiporter</fullName>
    </submittedName>
</protein>
<dbReference type="InterPro" id="IPR004713">
    <property type="entry name" value="CaH_exchang"/>
</dbReference>
<keyword evidence="2" id="KW-0813">Transport</keyword>
<evidence type="ECO:0000256" key="7">
    <source>
        <dbReference type="SAM" id="MobiDB-lite"/>
    </source>
</evidence>
<name>A0A1Z5JCG9_FISSO</name>
<dbReference type="PANTHER" id="PTHR31503:SF22">
    <property type="entry name" value="VACUOLAR CALCIUM ION TRANSPORTER"/>
    <property type="match status" value="1"/>
</dbReference>
<evidence type="ECO:0000313" key="10">
    <source>
        <dbReference type="EMBL" id="GAX11700.1"/>
    </source>
</evidence>
<evidence type="ECO:0000256" key="6">
    <source>
        <dbReference type="ARBA" id="ARBA00023136"/>
    </source>
</evidence>
<comment type="subcellular location">
    <subcellularLocation>
        <location evidence="1">Endomembrane system</location>
        <topology evidence="1">Multi-pass membrane protein</topology>
    </subcellularLocation>
</comment>
<feature type="transmembrane region" description="Helical" evidence="8">
    <location>
        <begin position="127"/>
        <end position="152"/>
    </location>
</feature>
<feature type="domain" description="Sodium/calcium exchanger membrane region" evidence="9">
    <location>
        <begin position="377"/>
        <end position="517"/>
    </location>
</feature>
<dbReference type="EMBL" id="BDSP01000044">
    <property type="protein sequence ID" value="GAX11700.1"/>
    <property type="molecule type" value="Genomic_DNA"/>
</dbReference>
<feature type="transmembrane region" description="Helical" evidence="8">
    <location>
        <begin position="502"/>
        <end position="521"/>
    </location>
</feature>
<organism evidence="10 11">
    <name type="scientific">Fistulifera solaris</name>
    <name type="common">Oleaginous diatom</name>
    <dbReference type="NCBI Taxonomy" id="1519565"/>
    <lineage>
        <taxon>Eukaryota</taxon>
        <taxon>Sar</taxon>
        <taxon>Stramenopiles</taxon>
        <taxon>Ochrophyta</taxon>
        <taxon>Bacillariophyta</taxon>
        <taxon>Bacillariophyceae</taxon>
        <taxon>Bacillariophycidae</taxon>
        <taxon>Naviculales</taxon>
        <taxon>Naviculaceae</taxon>
        <taxon>Fistulifera</taxon>
    </lineage>
</organism>
<keyword evidence="4 8" id="KW-1133">Transmembrane helix</keyword>
<keyword evidence="6 8" id="KW-0472">Membrane</keyword>
<dbReference type="GO" id="GO:0005774">
    <property type="term" value="C:vacuolar membrane"/>
    <property type="evidence" value="ECO:0007669"/>
    <property type="project" value="UniProtKB-ARBA"/>
</dbReference>
<dbReference type="InterPro" id="IPR044880">
    <property type="entry name" value="NCX_ion-bd_dom_sf"/>
</dbReference>
<dbReference type="OrthoDB" id="1699231at2759"/>
<gene>
    <name evidence="10" type="ORF">FisN_7Lh070</name>
</gene>
<feature type="transmembrane region" description="Helical" evidence="8">
    <location>
        <begin position="164"/>
        <end position="188"/>
    </location>
</feature>
<evidence type="ECO:0000256" key="1">
    <source>
        <dbReference type="ARBA" id="ARBA00004127"/>
    </source>
</evidence>
<feature type="domain" description="Sodium/calcium exchanger membrane region" evidence="9">
    <location>
        <begin position="65"/>
        <end position="227"/>
    </location>
</feature>